<organism evidence="3 4">
    <name type="scientific">Pocillopora meandrina</name>
    <dbReference type="NCBI Taxonomy" id="46732"/>
    <lineage>
        <taxon>Eukaryota</taxon>
        <taxon>Metazoa</taxon>
        <taxon>Cnidaria</taxon>
        <taxon>Anthozoa</taxon>
        <taxon>Hexacorallia</taxon>
        <taxon>Scleractinia</taxon>
        <taxon>Astrocoeniina</taxon>
        <taxon>Pocilloporidae</taxon>
        <taxon>Pocillopora</taxon>
    </lineage>
</organism>
<keyword evidence="4" id="KW-1185">Reference proteome</keyword>
<dbReference type="CDD" id="cd22343">
    <property type="entry name" value="PDDEXK_lambda_exonuclease-like"/>
    <property type="match status" value="1"/>
</dbReference>
<evidence type="ECO:0000313" key="4">
    <source>
        <dbReference type="Proteomes" id="UP001159428"/>
    </source>
</evidence>
<evidence type="ECO:0000259" key="2">
    <source>
        <dbReference type="PROSITE" id="PS50966"/>
    </source>
</evidence>
<gene>
    <name evidence="3" type="ORF">PMEA_00024808</name>
</gene>
<dbReference type="Gene3D" id="3.90.320.10">
    <property type="match status" value="1"/>
</dbReference>
<name>A0AAU9XJC4_9CNID</name>
<evidence type="ECO:0000313" key="3">
    <source>
        <dbReference type="EMBL" id="CAH3150120.1"/>
    </source>
</evidence>
<dbReference type="InterPro" id="IPR007527">
    <property type="entry name" value="Znf_SWIM"/>
</dbReference>
<accession>A0AAU9XJC4</accession>
<dbReference type="EMBL" id="CALNXJ010000047">
    <property type="protein sequence ID" value="CAH3150120.1"/>
    <property type="molecule type" value="Genomic_DNA"/>
</dbReference>
<dbReference type="GO" id="GO:0006281">
    <property type="term" value="P:DNA repair"/>
    <property type="evidence" value="ECO:0007669"/>
    <property type="project" value="UniProtKB-ARBA"/>
</dbReference>
<dbReference type="PANTHER" id="PTHR47526:SF3">
    <property type="entry name" value="PHD-TYPE DOMAIN-CONTAINING PROTEIN"/>
    <property type="match status" value="1"/>
</dbReference>
<dbReference type="GO" id="GO:0008270">
    <property type="term" value="F:zinc ion binding"/>
    <property type="evidence" value="ECO:0007669"/>
    <property type="project" value="UniProtKB-KW"/>
</dbReference>
<dbReference type="Proteomes" id="UP001159428">
    <property type="component" value="Unassembled WGS sequence"/>
</dbReference>
<dbReference type="PROSITE" id="PS50966">
    <property type="entry name" value="ZF_SWIM"/>
    <property type="match status" value="1"/>
</dbReference>
<dbReference type="Pfam" id="PF09588">
    <property type="entry name" value="YqaJ"/>
    <property type="match status" value="1"/>
</dbReference>
<reference evidence="3 4" key="1">
    <citation type="submission" date="2022-05" db="EMBL/GenBank/DDBJ databases">
        <authorList>
            <consortium name="Genoscope - CEA"/>
            <person name="William W."/>
        </authorList>
    </citation>
    <scope>NUCLEOTIDE SEQUENCE [LARGE SCALE GENOMIC DNA]</scope>
</reference>
<sequence>MASRLCHCGKDHDGCCSCFFTQGNLEWSKSLRNFPKVSLDTISKWLETGGKKNAGEKSYKVFREGYVYDVYTSTSAAGESLVKARCYRSLRKNEEPHYLVVKMKNEDRATVAQAHCSCKGGSGGHCNHMFALLFQLNDYSCLGMKDIPSDATCTNRPQSWHIPRATSISPMPVMGTHYARAATDRSGERNRDPVKCRLYEARGPGLRQVDMQHVLSNVEMMRIKNKPPPFSYLLSDQEPTIKVNTVFGNVPLGSPLAYQLQDFGRPNTKFYFNGVRGAPLAATATPCMSIPDLPFFPNSQAVQLFNTNELRPITNLDFETSRDFFQLNLSLDLAEAQALEKRTVLQGESKEWLEQHKVRLTASSFGKVFHRVHRPSEAMVKSQFANKDLSKVRAIAHGKAKERVARSIFARNMQKVTKTFTVFDSGLCVNPSLPYLGASPDGKIYDPLADPCYGLLEIKCPFSKRADTLEQASADPTFYLEKTGESFHLKIGHSSGYYEQVQGQLAITGMKWCDFCVFLSETNEMCVDRIPFDDIYWSTHLLPKLKEFYLDYALKYLVEHFQAND</sequence>
<dbReference type="AlphaFoldDB" id="A0AAU9XJC4"/>
<keyword evidence="1" id="KW-0479">Metal-binding</keyword>
<dbReference type="SUPFAM" id="SSF52980">
    <property type="entry name" value="Restriction endonuclease-like"/>
    <property type="match status" value="1"/>
</dbReference>
<protein>
    <recommendedName>
        <fullName evidence="2">SWIM-type domain-containing protein</fullName>
    </recommendedName>
</protein>
<dbReference type="InterPro" id="IPR019080">
    <property type="entry name" value="YqaJ_viral_recombinase"/>
</dbReference>
<feature type="domain" description="SWIM-type" evidence="2">
    <location>
        <begin position="99"/>
        <end position="137"/>
    </location>
</feature>
<proteinExistence type="predicted"/>
<dbReference type="InterPro" id="IPR011604">
    <property type="entry name" value="PDDEXK-like_dom_sf"/>
</dbReference>
<dbReference type="InterPro" id="IPR011335">
    <property type="entry name" value="Restrct_endonuc-II-like"/>
</dbReference>
<keyword evidence="1" id="KW-0862">Zinc</keyword>
<dbReference type="PANTHER" id="PTHR47526">
    <property type="entry name" value="ATP-DEPENDENT DNA HELICASE"/>
    <property type="match status" value="1"/>
</dbReference>
<evidence type="ECO:0000256" key="1">
    <source>
        <dbReference type="PROSITE-ProRule" id="PRU00325"/>
    </source>
</evidence>
<comment type="caution">
    <text evidence="3">The sequence shown here is derived from an EMBL/GenBank/DDBJ whole genome shotgun (WGS) entry which is preliminary data.</text>
</comment>
<keyword evidence="1" id="KW-0863">Zinc-finger</keyword>